<keyword evidence="2" id="KW-0472">Membrane</keyword>
<evidence type="ECO:0000256" key="2">
    <source>
        <dbReference type="SAM" id="Phobius"/>
    </source>
</evidence>
<keyword evidence="2" id="KW-1133">Transmembrane helix</keyword>
<feature type="transmembrane region" description="Helical" evidence="2">
    <location>
        <begin position="105"/>
        <end position="129"/>
    </location>
</feature>
<dbReference type="InterPro" id="IPR036364">
    <property type="entry name" value="SEA_dom_sf"/>
</dbReference>
<organism evidence="4 5">
    <name type="scientific">Crassostrea virginica</name>
    <name type="common">Eastern oyster</name>
    <dbReference type="NCBI Taxonomy" id="6565"/>
    <lineage>
        <taxon>Eukaryota</taxon>
        <taxon>Metazoa</taxon>
        <taxon>Spiralia</taxon>
        <taxon>Lophotrochozoa</taxon>
        <taxon>Mollusca</taxon>
        <taxon>Bivalvia</taxon>
        <taxon>Autobranchia</taxon>
        <taxon>Pteriomorphia</taxon>
        <taxon>Ostreida</taxon>
        <taxon>Ostreoidea</taxon>
        <taxon>Ostreidae</taxon>
        <taxon>Crassostrea</taxon>
    </lineage>
</organism>
<protein>
    <submittedName>
        <fullName evidence="5">Uncharacterized protein LOC111102133</fullName>
    </submittedName>
</protein>
<evidence type="ECO:0000256" key="1">
    <source>
        <dbReference type="SAM" id="MobiDB-lite"/>
    </source>
</evidence>
<feature type="region of interest" description="Disordered" evidence="1">
    <location>
        <begin position="3078"/>
        <end position="3106"/>
    </location>
</feature>
<name>A0A8B8AG68_CRAVI</name>
<keyword evidence="4" id="KW-1185">Reference proteome</keyword>
<dbReference type="RefSeq" id="XP_022290492.1">
    <property type="nucleotide sequence ID" value="XM_022434784.1"/>
</dbReference>
<dbReference type="Gene3D" id="3.30.70.960">
    <property type="entry name" value="SEA domain"/>
    <property type="match status" value="1"/>
</dbReference>
<keyword evidence="2" id="KW-0812">Transmembrane</keyword>
<feature type="compositionally biased region" description="Basic and acidic residues" evidence="1">
    <location>
        <begin position="604"/>
        <end position="614"/>
    </location>
</feature>
<dbReference type="OrthoDB" id="6161205at2759"/>
<dbReference type="Proteomes" id="UP000694844">
    <property type="component" value="Chromosome 6"/>
</dbReference>
<accession>A0A8B8AG68</accession>
<evidence type="ECO:0000313" key="4">
    <source>
        <dbReference type="Proteomes" id="UP000694844"/>
    </source>
</evidence>
<dbReference type="PROSITE" id="PS50024">
    <property type="entry name" value="SEA"/>
    <property type="match status" value="1"/>
</dbReference>
<dbReference type="InterPro" id="IPR000082">
    <property type="entry name" value="SEA_dom"/>
</dbReference>
<gene>
    <name evidence="5" type="primary">LOC111102133</name>
</gene>
<proteinExistence type="predicted"/>
<feature type="compositionally biased region" description="Low complexity" evidence="1">
    <location>
        <begin position="615"/>
        <end position="625"/>
    </location>
</feature>
<dbReference type="GeneID" id="111102133"/>
<evidence type="ECO:0000313" key="5">
    <source>
        <dbReference type="RefSeq" id="XP_022290492.1"/>
    </source>
</evidence>
<feature type="compositionally biased region" description="Polar residues" evidence="1">
    <location>
        <begin position="3086"/>
        <end position="3101"/>
    </location>
</feature>
<evidence type="ECO:0000259" key="3">
    <source>
        <dbReference type="PROSITE" id="PS50024"/>
    </source>
</evidence>
<dbReference type="KEGG" id="cvn:111102133"/>
<dbReference type="Pfam" id="PF01390">
    <property type="entry name" value="SEA"/>
    <property type="match status" value="1"/>
</dbReference>
<feature type="region of interest" description="Disordered" evidence="1">
    <location>
        <begin position="604"/>
        <end position="625"/>
    </location>
</feature>
<dbReference type="SUPFAM" id="SSF82671">
    <property type="entry name" value="SEA domain"/>
    <property type="match status" value="1"/>
</dbReference>
<reference evidence="5" key="1">
    <citation type="submission" date="2025-08" db="UniProtKB">
        <authorList>
            <consortium name="RefSeq"/>
        </authorList>
    </citation>
    <scope>IDENTIFICATION</scope>
    <source>
        <tissue evidence="5">Whole sample</tissue>
    </source>
</reference>
<sequence>MSGWRIRFHDKWPHMSSLYSGGSTRDDEEQKHVEPGSVFDNVYENPSEPYGAYKFYMAPREEFVIQSEPHLYPVRAMYKEDDDRTSGYATSGGSNSLKDGSSKRILLCVFLIFLLICAVIAAVVMAVLISHQRRMKPIQPDQQQQDVLESNIRIANRTFIMEYNDPNSPQYKLLETEFCHAIDAMFIHSDSPMQTEYKGCKVLSFRAGSVIARYLLMFLWKDKKQTDLMVDQVGDFIKETIPKRGIWNPLLLNGESLNLYPVEITNVESNLYPLEKDPREKGFEEKSISTTSLQNIHPTGVSFSRTRVVTTSVYAPSSDPGAAIPLQESEHLISTQRMDDKLHPSESLMQPRSEIFASALLSSTLISHSLENLKTEYSDGISNQFSEMPMLPSMQGSHMDFLPTQTDDMSPKSELKVPSNSVRDNIDLYLQSLLPILPTTKQPPKLIDPLREFESDNDFLNFFTQPQKPPTSSIVKDQTKDVDFDHLLSDDFQNIFPFLNQESISTPFSEPATTQAELLKSQKVDTISTTLDFIGTPSMPTLQMFTSSSMMSDDQKLYTNVIPSILTPSPVTSAQVEHDLQMNSIVPLSSQKPDASKSTILEKLKPTSQIHEKSSSVSPSKSSEVVTPSISTFGSDGDMFNFFSEASSLDSRPPKISSFSIGDPGLHSEADNTPSFGGFGDFFSQFSTIEDSTNDMLPPNILMGSAESTLHASVTSSLDQNLYSERVLDTVINNDPEQIETFTRDTFKPSAFSLANSERIESKSDSKPANFDDFTQSLQPSMTNSFPEKSQGHESVAINSIYSSTFSSTMQNPMSLSGDIFTLSQGQHDLRSSLSIQTNEVEAFRDSAKKTLVKSIIPSASFSDKIPESHSQSLLVTPSVEHLQNLESYKLLKSDNSYSISSRNTDLRSSISLETTEVSFGETILKASYPVHETTDFYSLTSTLYHLTATELLYSGNETPSLSYDQMSKAVSSLKESQSSIQPSKLTTLLQTQEMSYPSSSHQFSDKLYNFRSSQFSNVATDPSKWMSLGELLPVHSIDDSVLISHTDHSIRSSLPSTTYVSFEQSMPISDGLHFKMSKPSEGSITKSSIHSTIDQNLQTEIQKADIQSSESRYRETETMSALHRTPKNESVSQEQMTSTGFTTENELSSNSNILDVGSMGSSTNVVYAESMKSSDDQQKQSILTIQSETISSKHILSTSFTPTYMSNVNSEIIAPGDSSIIEYTEEPSWSFSASSNVKPSDEMLIKDGFSNEHTSTESLFSETSRLIPKFETLSEIKHSTTSVPFIESSPSDMMGSVDFESTEILTDVTSSKRESLITSKITQSAFIPQPSDIDKFSHSNSFIDIQLKSTLTTTILGYSNSFTDFMLSEEGMGSERSELNYPMTLSDGAKHSILESGRVAASYSNLLTDEKSQNTPFIQVTISREELHSLNPTSIWDLERQTEYFEKSTSINDISLTSSYNQNSQENTIVSSNVLSSEPMTYVPSDVLTNDISEQPYTTDMSKVEESKSIMMDLKTEDHSGFPVLPFSNNIETSSSLYIAGTEDTQTIRSTFQAMDKLLQTAYSPSKSKSQQTATIDQVYKSEISDSPLNKFIEPSSTGDQSFAIILPESLTKSSGASSLLHNTNVDSSFGLSISDFLSPSASDTLTYAFNQESGTEPLRGLLTPFFDSATVDGYMTSTADALDTSSPNKLMMELSTYTSSATVMPPEDIYFNTEQTKDLGQTPQGITQNMHKSKTSMLLAGSLSTDLINIASFDTVDPLSESMSSNKTTSIELPKILETSIPSISAVNFHQSLSLTDGQTDSMFRWDSSVPNVESSVTTEDLPNSNVLRDLIVNQGGNLQPSKLQQTITSSFSSMPSFAVVDQTVEGFAEVSNIRLTTAGITQTYDLSSVILTNGIQSSITNDILEKTATASDMGIFRENEIIQSLQMESGLVTSNRLSTSQANSAHMESDIDRLFTPIHIDSQQMVELKSVDDLANFLTQTYTSSSEFEELGMMTINHINDSVVQFPVMPTEEYLSSSQPPLHSSPNIPAESFLKQTEIASFMLSNSENFKTFSLNAPASTTMTQAIDSNLISSSALISDNPTLDGNFKHKIPYSLPSAISSNSMPSDSTLTMITNALTNDVIVPSNSLFDTLTSTNPLPPTSSLQSESSVIQTLVWETTTAVSENILPSTFKLYKTMDSTNDNETTSLQLTDSLLTRTDHMNQILPTKASTDFSSTNTILNSIPLYLSDSLSTDVQLSDNSIIVGSIDTFTLNLSNYSSTVSSQSQKYLQITSTPALFTSTVDLMTLLEGSESNISPQDFSSIFVQHTSLSMFQSKYSLVPSILALGNASGNESNRAGLEMPSKVFDNYSMTDSQIRNLFPTKVETQTELFLADSTTPIYQLMSSEMETALSNVSIETQTYTLEDTTLPIKISQTLDFNSLLTASPSTLSQIQTDSYSPLAVMSSVDAMNSSGPAITSGLSSDTVTPIMEENPSLTTDSQINAPIQTTPYDVSSDTLLTITEESPSLNLGSQTINPNTPDAQINSTEYLFGSSVIFSSLESSDQVGMHEFISKSSTYESSFEFSRDKVFLDSNSDMYKEATSFHTLTMVSVDDSYVLSEELSYGKGTSSQTSSILSTNGPLVTILDVSPTLTLSMLTDSFSEKYLTNETILTSSPDHSLFLPQPASISSLPFPNLTTIIGSAGTKERETLGVDKDANIQDKKALQSLSPDTASSIIYSSVSEGYIPKVRMNKKLSYSGNNERYTSMDLIQPSSPSSIKSSNLYGGNAKYASAIKDKIDKEFKSNRPSAEIPSSSLQLKIDSIPLSSRLYLSNDLKATGILDEISKEPKLKLPHYNEIQSVSLDFENKQGFVSEISISLNSLTQISINTNGVWSTEINSSFSPNGFETNLPSIIKNDQQQTSYYPLHTNNAGTFSEYFSDFNSPNYASNRPIREQFLKVSDTLFRQSGSSTTFVNVDPSMSSTSRTMFNNGLLTKSNSSHSLSTIWSSLNFIDNRESFMTKMNSEVFNLVQSETRIIEATLVRPTNVKSSSSVTRESSVDTFLFTAANDYAYYATNLDFFTDYVDLTAPTAIASSTIPPSSSVSHGSREGTTPSGYSHSTHKSHNLQNVVEDSGLNKPVEVLPLFWPTASGHFDIDKEKKQKSQVISSQNYIDKRNLQASGLGKDVIRPSLQRPSPIDLKMTTPLITNTEQTVTSSALSMDMDYDDPFAAFFGNTGPAIPQWVIDMLGSVHDSPSSTAKLYFRH</sequence>
<feature type="domain" description="SEA" evidence="3">
    <location>
        <begin position="144"/>
        <end position="264"/>
    </location>
</feature>